<dbReference type="EMBL" id="VSSQ01033940">
    <property type="protein sequence ID" value="MPM85717.1"/>
    <property type="molecule type" value="Genomic_DNA"/>
</dbReference>
<dbReference type="AlphaFoldDB" id="A0A645D937"/>
<proteinExistence type="predicted"/>
<reference evidence="1" key="1">
    <citation type="submission" date="2019-08" db="EMBL/GenBank/DDBJ databases">
        <authorList>
            <person name="Kucharzyk K."/>
            <person name="Murdoch R.W."/>
            <person name="Higgins S."/>
            <person name="Loffler F."/>
        </authorList>
    </citation>
    <scope>NUCLEOTIDE SEQUENCE</scope>
</reference>
<gene>
    <name evidence="1" type="ORF">SDC9_132798</name>
</gene>
<comment type="caution">
    <text evidence="1">The sequence shown here is derived from an EMBL/GenBank/DDBJ whole genome shotgun (WGS) entry which is preliminary data.</text>
</comment>
<name>A0A645D937_9ZZZZ</name>
<evidence type="ECO:0000313" key="1">
    <source>
        <dbReference type="EMBL" id="MPM85717.1"/>
    </source>
</evidence>
<accession>A0A645D937</accession>
<organism evidence="1">
    <name type="scientific">bioreactor metagenome</name>
    <dbReference type="NCBI Taxonomy" id="1076179"/>
    <lineage>
        <taxon>unclassified sequences</taxon>
        <taxon>metagenomes</taxon>
        <taxon>ecological metagenomes</taxon>
    </lineage>
</organism>
<protein>
    <submittedName>
        <fullName evidence="1">Uncharacterized protein</fullName>
    </submittedName>
</protein>
<sequence>MQNEIQNLIDHPETIRETLRTDKLDRLIRKATAVWGQTITMRYRVSMGRTEARFDAECEQDLVGASGIFAKVLTKCKIDTFGSCITYTPETGYRVWFTLHLSYQHFNGGSNGMNIASFWFENGEWTMSDYKEENEEN</sequence>